<name>A0A929FBL0_LEPEC</name>
<evidence type="ECO:0000256" key="2">
    <source>
        <dbReference type="ARBA" id="ARBA00012438"/>
    </source>
</evidence>
<dbReference type="SUPFAM" id="SSF55874">
    <property type="entry name" value="ATPase domain of HSP90 chaperone/DNA topoisomerase II/histidine kinase"/>
    <property type="match status" value="1"/>
</dbReference>
<evidence type="ECO:0000313" key="9">
    <source>
        <dbReference type="EMBL" id="MBE9069099.1"/>
    </source>
</evidence>
<evidence type="ECO:0000259" key="7">
    <source>
        <dbReference type="PROSITE" id="PS50109"/>
    </source>
</evidence>
<dbReference type="PANTHER" id="PTHR43065:SF50">
    <property type="entry name" value="HISTIDINE KINASE"/>
    <property type="match status" value="1"/>
</dbReference>
<dbReference type="NCBIfam" id="TIGR00229">
    <property type="entry name" value="sensory_box"/>
    <property type="match status" value="1"/>
</dbReference>
<dbReference type="InterPro" id="IPR003661">
    <property type="entry name" value="HisK_dim/P_dom"/>
</dbReference>
<dbReference type="InterPro" id="IPR036097">
    <property type="entry name" value="HisK_dim/P_sf"/>
</dbReference>
<dbReference type="InterPro" id="IPR003594">
    <property type="entry name" value="HATPase_dom"/>
</dbReference>
<organism evidence="9 10">
    <name type="scientific">Leptolyngbya cf. ectocarpi LEGE 11479</name>
    <dbReference type="NCBI Taxonomy" id="1828722"/>
    <lineage>
        <taxon>Bacteria</taxon>
        <taxon>Bacillati</taxon>
        <taxon>Cyanobacteriota</taxon>
        <taxon>Cyanophyceae</taxon>
        <taxon>Leptolyngbyales</taxon>
        <taxon>Leptolyngbyaceae</taxon>
        <taxon>Leptolyngbya group</taxon>
        <taxon>Leptolyngbya</taxon>
    </lineage>
</organism>
<feature type="domain" description="Histidine kinase" evidence="7">
    <location>
        <begin position="193"/>
        <end position="458"/>
    </location>
</feature>
<feature type="domain" description="PAS" evidence="8">
    <location>
        <begin position="25"/>
        <end position="70"/>
    </location>
</feature>
<accession>A0A929FBL0</accession>
<dbReference type="PRINTS" id="PR00344">
    <property type="entry name" value="BCTRLSENSOR"/>
</dbReference>
<evidence type="ECO:0000256" key="1">
    <source>
        <dbReference type="ARBA" id="ARBA00000085"/>
    </source>
</evidence>
<gene>
    <name evidence="9" type="ORF">IQ260_20850</name>
</gene>
<sequence>MLEPEKINELHTQIQYRLIEKLTESERRYRTLVENLREIVFECDHTGMLTFVNQAWTATLGYPVKEVIGQCLDQFIDRIDVEKWQTALEAKIDCCLELRFYGADGTMFWLELAVQFKGGSSFSGALINITERKQAETLLKQANEDLEDRVKQRTAELSKANQELQHTIQRLQYTQGQLVHKEKMSSLGQLVAGVAHEINNPVSFVHGNLEPAQEYVQEMLVLIDLYQQHYPQPVSRIQDSLEACDVDFIKRDFPRLLNSMAMGTDRIKKIVDSLRSFSRLDESALKKVDIHEGIDNTLLILSHRLSGTQEIQLIKDYGELPLVDCFPDQLNQVFMNLLSNAIDALLGASPDGEVVLPHQGLPAEPMPEPLPEPLIIVRTYGDANSAMVEIIDNGPGISKEVISRVFDPFFTTKPVGKGTGLGLSISHQIIVEAHGGRISCISNEGEGATFRVQLPIALSQLHLQQQVDSALQPSVPN</sequence>
<dbReference type="SMART" id="SM00387">
    <property type="entry name" value="HATPase_c"/>
    <property type="match status" value="1"/>
</dbReference>
<feature type="coiled-coil region" evidence="6">
    <location>
        <begin position="132"/>
        <end position="163"/>
    </location>
</feature>
<dbReference type="PROSITE" id="PS50112">
    <property type="entry name" value="PAS"/>
    <property type="match status" value="1"/>
</dbReference>
<evidence type="ECO:0000313" key="10">
    <source>
        <dbReference type="Proteomes" id="UP000615026"/>
    </source>
</evidence>
<dbReference type="InterPro" id="IPR005467">
    <property type="entry name" value="His_kinase_dom"/>
</dbReference>
<dbReference type="Pfam" id="PF13426">
    <property type="entry name" value="PAS_9"/>
    <property type="match status" value="1"/>
</dbReference>
<dbReference type="SUPFAM" id="SSF55785">
    <property type="entry name" value="PYP-like sensor domain (PAS domain)"/>
    <property type="match status" value="1"/>
</dbReference>
<dbReference type="CDD" id="cd00130">
    <property type="entry name" value="PAS"/>
    <property type="match status" value="1"/>
</dbReference>
<keyword evidence="5" id="KW-0902">Two-component regulatory system</keyword>
<keyword evidence="3" id="KW-0597">Phosphoprotein</keyword>
<dbReference type="Gene3D" id="1.10.287.130">
    <property type="match status" value="1"/>
</dbReference>
<comment type="caution">
    <text evidence="9">The sequence shown here is derived from an EMBL/GenBank/DDBJ whole genome shotgun (WGS) entry which is preliminary data.</text>
</comment>
<keyword evidence="10" id="KW-1185">Reference proteome</keyword>
<dbReference type="SMART" id="SM00388">
    <property type="entry name" value="HisKA"/>
    <property type="match status" value="1"/>
</dbReference>
<dbReference type="GO" id="GO:0000155">
    <property type="term" value="F:phosphorelay sensor kinase activity"/>
    <property type="evidence" value="ECO:0007669"/>
    <property type="project" value="InterPro"/>
</dbReference>
<dbReference type="Proteomes" id="UP000615026">
    <property type="component" value="Unassembled WGS sequence"/>
</dbReference>
<comment type="catalytic activity">
    <reaction evidence="1">
        <text>ATP + protein L-histidine = ADP + protein N-phospho-L-histidine.</text>
        <dbReference type="EC" id="2.7.13.3"/>
    </reaction>
</comment>
<dbReference type="Gene3D" id="3.30.450.20">
    <property type="entry name" value="PAS domain"/>
    <property type="match status" value="1"/>
</dbReference>
<dbReference type="CDD" id="cd00082">
    <property type="entry name" value="HisKA"/>
    <property type="match status" value="1"/>
</dbReference>
<dbReference type="Pfam" id="PF02518">
    <property type="entry name" value="HATPase_c"/>
    <property type="match status" value="1"/>
</dbReference>
<evidence type="ECO:0000256" key="6">
    <source>
        <dbReference type="SAM" id="Coils"/>
    </source>
</evidence>
<dbReference type="SUPFAM" id="SSF47384">
    <property type="entry name" value="Homodimeric domain of signal transducing histidine kinase"/>
    <property type="match status" value="1"/>
</dbReference>
<dbReference type="EC" id="2.7.13.3" evidence="2"/>
<dbReference type="EMBL" id="JADEXP010000235">
    <property type="protein sequence ID" value="MBE9069099.1"/>
    <property type="molecule type" value="Genomic_DNA"/>
</dbReference>
<evidence type="ECO:0000259" key="8">
    <source>
        <dbReference type="PROSITE" id="PS50112"/>
    </source>
</evidence>
<evidence type="ECO:0000256" key="3">
    <source>
        <dbReference type="ARBA" id="ARBA00022553"/>
    </source>
</evidence>
<dbReference type="Gene3D" id="3.30.565.10">
    <property type="entry name" value="Histidine kinase-like ATPase, C-terminal domain"/>
    <property type="match status" value="1"/>
</dbReference>
<dbReference type="InterPro" id="IPR000014">
    <property type="entry name" value="PAS"/>
</dbReference>
<dbReference type="SMART" id="SM00091">
    <property type="entry name" value="PAS"/>
    <property type="match status" value="1"/>
</dbReference>
<dbReference type="AlphaFoldDB" id="A0A929FBL0"/>
<dbReference type="InterPro" id="IPR036890">
    <property type="entry name" value="HATPase_C_sf"/>
</dbReference>
<dbReference type="PROSITE" id="PS50109">
    <property type="entry name" value="HIS_KIN"/>
    <property type="match status" value="1"/>
</dbReference>
<dbReference type="PANTHER" id="PTHR43065">
    <property type="entry name" value="SENSOR HISTIDINE KINASE"/>
    <property type="match status" value="1"/>
</dbReference>
<reference evidence="9" key="1">
    <citation type="submission" date="2020-10" db="EMBL/GenBank/DDBJ databases">
        <authorList>
            <person name="Castelo-Branco R."/>
            <person name="Eusebio N."/>
            <person name="Adriana R."/>
            <person name="Vieira A."/>
            <person name="Brugerolle De Fraissinette N."/>
            <person name="Rezende De Castro R."/>
            <person name="Schneider M.P."/>
            <person name="Vasconcelos V."/>
            <person name="Leao P.N."/>
        </authorList>
    </citation>
    <scope>NUCLEOTIDE SEQUENCE</scope>
    <source>
        <strain evidence="9">LEGE 11479</strain>
    </source>
</reference>
<dbReference type="InterPro" id="IPR004358">
    <property type="entry name" value="Sig_transdc_His_kin-like_C"/>
</dbReference>
<dbReference type="RefSeq" id="WP_193995018.1">
    <property type="nucleotide sequence ID" value="NZ_JADEXP010000235.1"/>
</dbReference>
<keyword evidence="6" id="KW-0175">Coiled coil</keyword>
<proteinExistence type="predicted"/>
<keyword evidence="4" id="KW-0418">Kinase</keyword>
<dbReference type="InterPro" id="IPR035965">
    <property type="entry name" value="PAS-like_dom_sf"/>
</dbReference>
<keyword evidence="4" id="KW-0808">Transferase</keyword>
<evidence type="ECO:0000256" key="4">
    <source>
        <dbReference type="ARBA" id="ARBA00022777"/>
    </source>
</evidence>
<evidence type="ECO:0000256" key="5">
    <source>
        <dbReference type="ARBA" id="ARBA00023012"/>
    </source>
</evidence>
<protein>
    <recommendedName>
        <fullName evidence="2">histidine kinase</fullName>
        <ecNumber evidence="2">2.7.13.3</ecNumber>
    </recommendedName>
</protein>